<dbReference type="Proteomes" id="UP001301012">
    <property type="component" value="Unassembled WGS sequence"/>
</dbReference>
<keyword evidence="2" id="KW-0472">Membrane</keyword>
<reference evidence="3 4" key="1">
    <citation type="submission" date="2023-05" db="EMBL/GenBank/DDBJ databases">
        <title>Rombocin, a short stable natural nisin variant, displays selective antimicrobial activity against Listeria monocytogenes and employs dual mode of action to kill target bacterial strains.</title>
        <authorList>
            <person name="Wambui J."/>
            <person name="Stephan R."/>
            <person name="Kuipers O.P."/>
        </authorList>
    </citation>
    <scope>NUCLEOTIDE SEQUENCE [LARGE SCALE GENOMIC DNA]</scope>
    <source>
        <strain evidence="3 4">RC002</strain>
    </source>
</reference>
<feature type="transmembrane region" description="Helical" evidence="2">
    <location>
        <begin position="120"/>
        <end position="140"/>
    </location>
</feature>
<dbReference type="RefSeq" id="WP_284132291.1">
    <property type="nucleotide sequence ID" value="NZ_JASKYM010000002.1"/>
</dbReference>
<proteinExistence type="predicted"/>
<organism evidence="3 4">
    <name type="scientific">Romboutsia sedimentorum</name>
    <dbReference type="NCBI Taxonomy" id="1368474"/>
    <lineage>
        <taxon>Bacteria</taxon>
        <taxon>Bacillati</taxon>
        <taxon>Bacillota</taxon>
        <taxon>Clostridia</taxon>
        <taxon>Peptostreptococcales</taxon>
        <taxon>Peptostreptococcaceae</taxon>
        <taxon>Romboutsia</taxon>
    </lineage>
</organism>
<name>A0ABT7E9I8_9FIRM</name>
<feature type="compositionally biased region" description="Acidic residues" evidence="1">
    <location>
        <begin position="239"/>
        <end position="258"/>
    </location>
</feature>
<keyword evidence="2" id="KW-0812">Transmembrane</keyword>
<feature type="region of interest" description="Disordered" evidence="1">
    <location>
        <begin position="227"/>
        <end position="258"/>
    </location>
</feature>
<evidence type="ECO:0000313" key="4">
    <source>
        <dbReference type="Proteomes" id="UP001301012"/>
    </source>
</evidence>
<gene>
    <name evidence="3" type="ORF">QOZ84_07280</name>
</gene>
<feature type="transmembrane region" description="Helical" evidence="2">
    <location>
        <begin position="146"/>
        <end position="168"/>
    </location>
</feature>
<dbReference type="EMBL" id="JASKYM010000002">
    <property type="protein sequence ID" value="MDK2563347.1"/>
    <property type="molecule type" value="Genomic_DNA"/>
</dbReference>
<protein>
    <submittedName>
        <fullName evidence="3">DUF1700 domain-containing protein</fullName>
    </submittedName>
</protein>
<sequence length="258" mass="29881">MNKKEFLEILKDYLKKNFSEDEINDILRDYEEYFLEGVIEGKSDIEIIAGLGSPKSIANELISETKNNYSSESSKSDNMKDQFNVFKLRAKDKYNDLKVEISEKLTPNIQNNNHNKDRKWIQVILAILSLILIIPAFTIIMTLVCIGIGLVGLLVVYLVTAPFIISFVMGTPQIAILYIFVSITFIGGQIFAWQLYIFVVKLCKKIIKQYINWLKTRNLYINASKKKEKYDNKEKENVFEEDLNDNEDEGDEGDEKYE</sequence>
<evidence type="ECO:0000256" key="2">
    <source>
        <dbReference type="SAM" id="Phobius"/>
    </source>
</evidence>
<comment type="caution">
    <text evidence="3">The sequence shown here is derived from an EMBL/GenBank/DDBJ whole genome shotgun (WGS) entry which is preliminary data.</text>
</comment>
<accession>A0ABT7E9I8</accession>
<evidence type="ECO:0000256" key="1">
    <source>
        <dbReference type="SAM" id="MobiDB-lite"/>
    </source>
</evidence>
<evidence type="ECO:0000313" key="3">
    <source>
        <dbReference type="EMBL" id="MDK2563347.1"/>
    </source>
</evidence>
<keyword evidence="4" id="KW-1185">Reference proteome</keyword>
<dbReference type="Pfam" id="PF22564">
    <property type="entry name" value="HAAS"/>
    <property type="match status" value="1"/>
</dbReference>
<feature type="compositionally biased region" description="Basic and acidic residues" evidence="1">
    <location>
        <begin position="228"/>
        <end position="238"/>
    </location>
</feature>
<keyword evidence="2" id="KW-1133">Transmembrane helix</keyword>
<feature type="transmembrane region" description="Helical" evidence="2">
    <location>
        <begin position="175"/>
        <end position="199"/>
    </location>
</feature>